<dbReference type="AlphaFoldDB" id="A0AA43QRK2"/>
<organism evidence="2 3">
    <name type="scientific">Ramalina farinacea</name>
    <dbReference type="NCBI Taxonomy" id="258253"/>
    <lineage>
        <taxon>Eukaryota</taxon>
        <taxon>Fungi</taxon>
        <taxon>Dikarya</taxon>
        <taxon>Ascomycota</taxon>
        <taxon>Pezizomycotina</taxon>
        <taxon>Lecanoromycetes</taxon>
        <taxon>OSLEUM clade</taxon>
        <taxon>Lecanoromycetidae</taxon>
        <taxon>Lecanorales</taxon>
        <taxon>Lecanorineae</taxon>
        <taxon>Ramalinaceae</taxon>
        <taxon>Ramalina</taxon>
    </lineage>
</organism>
<dbReference type="GO" id="GO:0017064">
    <property type="term" value="F:fatty acid amide hydrolase activity"/>
    <property type="evidence" value="ECO:0007669"/>
    <property type="project" value="TreeGrafter"/>
</dbReference>
<dbReference type="InterPro" id="IPR052096">
    <property type="entry name" value="Endocannabinoid_amidase"/>
</dbReference>
<sequence>MAAVSPPKVTWKLAGGETIEFFAYQSIYDPPSANFYTAVISATKQVGQDCANFMLPVLATCLKQQMPEKTIEFNDYSVWLSIENPDLKLTFGTLLLSLEAIGQFYMGSGKFRTHFKMYQDHPVDGALGSGWIEKSVGNSGVNGTLPNGQGAIGNRKQLDRTTRILSLPFEYHSATSASDRRILSKPISELVQDVHAQTIKPVEILRCYSKIALRAHEKTNCLTEVMLPEAEEWANGKGVDLKGPLAGIPVSLKDSIAVGGFDVSVGYSRNCEKPYQEDGTLVKILKAAGSSTLAPIIQYTDITPDSKALYLM</sequence>
<dbReference type="PANTHER" id="PTHR45847">
    <property type="entry name" value="FATTY ACID AMIDE HYDROLASE"/>
    <property type="match status" value="1"/>
</dbReference>
<dbReference type="GO" id="GO:0009062">
    <property type="term" value="P:fatty acid catabolic process"/>
    <property type="evidence" value="ECO:0007669"/>
    <property type="project" value="TreeGrafter"/>
</dbReference>
<evidence type="ECO:0000313" key="3">
    <source>
        <dbReference type="Proteomes" id="UP001161017"/>
    </source>
</evidence>
<evidence type="ECO:0000259" key="1">
    <source>
        <dbReference type="Pfam" id="PF01425"/>
    </source>
</evidence>
<dbReference type="EMBL" id="JAPUFD010000011">
    <property type="protein sequence ID" value="MDI1490234.1"/>
    <property type="molecule type" value="Genomic_DNA"/>
</dbReference>
<comment type="caution">
    <text evidence="2">The sequence shown here is derived from an EMBL/GenBank/DDBJ whole genome shotgun (WGS) entry which is preliminary data.</text>
</comment>
<dbReference type="Pfam" id="PF01425">
    <property type="entry name" value="Amidase"/>
    <property type="match status" value="1"/>
</dbReference>
<feature type="domain" description="Amidase" evidence="1">
    <location>
        <begin position="204"/>
        <end position="290"/>
    </location>
</feature>
<dbReference type="Gene3D" id="3.90.1300.10">
    <property type="entry name" value="Amidase signature (AS) domain"/>
    <property type="match status" value="1"/>
</dbReference>
<proteinExistence type="predicted"/>
<evidence type="ECO:0000313" key="2">
    <source>
        <dbReference type="EMBL" id="MDI1490234.1"/>
    </source>
</evidence>
<gene>
    <name evidence="2" type="ORF">OHK93_001434</name>
</gene>
<accession>A0AA43QRK2</accession>
<dbReference type="PANTHER" id="PTHR45847:SF6">
    <property type="entry name" value="FATTY ACID AMIDE HYDROLASE"/>
    <property type="match status" value="1"/>
</dbReference>
<dbReference type="InterPro" id="IPR036928">
    <property type="entry name" value="AS_sf"/>
</dbReference>
<reference evidence="2" key="1">
    <citation type="journal article" date="2023" name="Genome Biol. Evol.">
        <title>First Whole Genome Sequence and Flow Cytometry Genome Size Data for the Lichen-Forming Fungus Ramalina farinacea (Ascomycota).</title>
        <authorList>
            <person name="Llewellyn T."/>
            <person name="Mian S."/>
            <person name="Hill R."/>
            <person name="Leitch I.J."/>
            <person name="Gaya E."/>
        </authorList>
    </citation>
    <scope>NUCLEOTIDE SEQUENCE</scope>
    <source>
        <strain evidence="2">LIQ254RAFAR</strain>
    </source>
</reference>
<protein>
    <recommendedName>
        <fullName evidence="1">Amidase domain-containing protein</fullName>
    </recommendedName>
</protein>
<dbReference type="GO" id="GO:0004040">
    <property type="term" value="F:amidase activity"/>
    <property type="evidence" value="ECO:0007669"/>
    <property type="project" value="TreeGrafter"/>
</dbReference>
<dbReference type="InterPro" id="IPR023631">
    <property type="entry name" value="Amidase_dom"/>
</dbReference>
<dbReference type="Proteomes" id="UP001161017">
    <property type="component" value="Unassembled WGS sequence"/>
</dbReference>
<name>A0AA43QRK2_9LECA</name>
<dbReference type="SUPFAM" id="SSF75304">
    <property type="entry name" value="Amidase signature (AS) enzymes"/>
    <property type="match status" value="1"/>
</dbReference>
<keyword evidence="3" id="KW-1185">Reference proteome</keyword>